<keyword evidence="2" id="KW-1185">Reference proteome</keyword>
<dbReference type="GO" id="GO:0004038">
    <property type="term" value="F:allantoinase activity"/>
    <property type="evidence" value="ECO:0007669"/>
    <property type="project" value="TreeGrafter"/>
</dbReference>
<name>A0AAN9ME73_CANGL</name>
<evidence type="ECO:0000313" key="1">
    <source>
        <dbReference type="EMBL" id="KAK7349718.1"/>
    </source>
</evidence>
<gene>
    <name evidence="1" type="ORF">VNO77_07321</name>
</gene>
<dbReference type="GO" id="GO:0006145">
    <property type="term" value="P:purine nucleobase catabolic process"/>
    <property type="evidence" value="ECO:0007669"/>
    <property type="project" value="TreeGrafter"/>
</dbReference>
<evidence type="ECO:0000313" key="2">
    <source>
        <dbReference type="Proteomes" id="UP001367508"/>
    </source>
</evidence>
<dbReference type="GO" id="GO:0005737">
    <property type="term" value="C:cytoplasm"/>
    <property type="evidence" value="ECO:0007669"/>
    <property type="project" value="TreeGrafter"/>
</dbReference>
<dbReference type="InterPro" id="IPR032466">
    <property type="entry name" value="Metal_Hydrolase"/>
</dbReference>
<proteinExistence type="predicted"/>
<dbReference type="AlphaFoldDB" id="A0AAN9ME73"/>
<protein>
    <submittedName>
        <fullName evidence="1">Uncharacterized protein</fullName>
    </submittedName>
</protein>
<accession>A0AAN9ME73</accession>
<comment type="caution">
    <text evidence="1">The sequence shown here is derived from an EMBL/GenBank/DDBJ whole genome shotgun (WGS) entry which is preliminary data.</text>
</comment>
<dbReference type="SUPFAM" id="SSF51556">
    <property type="entry name" value="Metallo-dependent hydrolases"/>
    <property type="match status" value="1"/>
</dbReference>
<dbReference type="EMBL" id="JAYMYQ010000002">
    <property type="protein sequence ID" value="KAK7349718.1"/>
    <property type="molecule type" value="Genomic_DNA"/>
</dbReference>
<dbReference type="InterPro" id="IPR050138">
    <property type="entry name" value="DHOase/Allantoinase_Hydrolase"/>
</dbReference>
<dbReference type="Proteomes" id="UP001367508">
    <property type="component" value="Unassembled WGS sequence"/>
</dbReference>
<organism evidence="1 2">
    <name type="scientific">Canavalia gladiata</name>
    <name type="common">Sword bean</name>
    <name type="synonym">Dolichos gladiatus</name>
    <dbReference type="NCBI Taxonomy" id="3824"/>
    <lineage>
        <taxon>Eukaryota</taxon>
        <taxon>Viridiplantae</taxon>
        <taxon>Streptophyta</taxon>
        <taxon>Embryophyta</taxon>
        <taxon>Tracheophyta</taxon>
        <taxon>Spermatophyta</taxon>
        <taxon>Magnoliopsida</taxon>
        <taxon>eudicotyledons</taxon>
        <taxon>Gunneridae</taxon>
        <taxon>Pentapetalae</taxon>
        <taxon>rosids</taxon>
        <taxon>fabids</taxon>
        <taxon>Fabales</taxon>
        <taxon>Fabaceae</taxon>
        <taxon>Papilionoideae</taxon>
        <taxon>50 kb inversion clade</taxon>
        <taxon>NPAAA clade</taxon>
        <taxon>indigoferoid/millettioid clade</taxon>
        <taxon>Phaseoleae</taxon>
        <taxon>Canavalia</taxon>
    </lineage>
</organism>
<dbReference type="PANTHER" id="PTHR43668:SF2">
    <property type="entry name" value="ALLANTOINASE"/>
    <property type="match status" value="1"/>
</dbReference>
<sequence>MMQSIWEKATITELFGVTKDTRMGGPLEGAHVHIVHLSDSRASLDLIKIVMTVILLYIYPQEAKGRGDSLSVETCSHYLAFSSEEIPNGDTLFKCSPPIRDAFNKEIMGVPELKLLEEGDFSRAWGGISSLHQECITVVPPFTYR</sequence>
<dbReference type="PANTHER" id="PTHR43668">
    <property type="entry name" value="ALLANTOINASE"/>
    <property type="match status" value="1"/>
</dbReference>
<dbReference type="Gene3D" id="3.20.20.140">
    <property type="entry name" value="Metal-dependent hydrolases"/>
    <property type="match status" value="1"/>
</dbReference>
<reference evidence="1 2" key="1">
    <citation type="submission" date="2024-01" db="EMBL/GenBank/DDBJ databases">
        <title>The genomes of 5 underutilized Papilionoideae crops provide insights into root nodulation and disease resistanc.</title>
        <authorList>
            <person name="Jiang F."/>
        </authorList>
    </citation>
    <scope>NUCLEOTIDE SEQUENCE [LARGE SCALE GENOMIC DNA]</scope>
    <source>
        <strain evidence="1">LVBAO_FW01</strain>
        <tissue evidence="1">Leaves</tissue>
    </source>
</reference>